<feature type="non-terminal residue" evidence="2">
    <location>
        <position position="260"/>
    </location>
</feature>
<evidence type="ECO:0000313" key="2">
    <source>
        <dbReference type="EMBL" id="OHA14250.1"/>
    </source>
</evidence>
<proteinExistence type="predicted"/>
<dbReference type="PROSITE" id="PS50994">
    <property type="entry name" value="INTEGRASE"/>
    <property type="match status" value="1"/>
</dbReference>
<dbReference type="GO" id="GO:0003676">
    <property type="term" value="F:nucleic acid binding"/>
    <property type="evidence" value="ECO:0007669"/>
    <property type="project" value="InterPro"/>
</dbReference>
<comment type="caution">
    <text evidence="2">The sequence shown here is derived from an EMBL/GenBank/DDBJ whole genome shotgun (WGS) entry which is preliminary data.</text>
</comment>
<dbReference type="InterPro" id="IPR036397">
    <property type="entry name" value="RNaseH_sf"/>
</dbReference>
<sequence>MITQKALHRARVLAFQEKHGIEATLEAFNIKRRTLFLWKKKQREAGGKIEGLNDKSRAPRRKRKRIWSQDIIAEIKRLRWNHPNLSKEKLYAELKEFCDKNSLVCPKPRTIGRLIIDLGGLRIFPQKISHFGRIKPFKRQKALRKPKDFKAKYPGHCIALDTIEKIIDGKRRYVITFEDLFTRFGFALETTSHASLAAAEFFNLCCKVFPFSFAFMFVLTDNGSEFKKHFSEELKNLHLTYYHTYPKTPKMNAHLERFNR</sequence>
<dbReference type="InterPro" id="IPR012337">
    <property type="entry name" value="RNaseH-like_sf"/>
</dbReference>
<dbReference type="SUPFAM" id="SSF53098">
    <property type="entry name" value="Ribonuclease H-like"/>
    <property type="match status" value="1"/>
</dbReference>
<protein>
    <recommendedName>
        <fullName evidence="1">Integrase catalytic domain-containing protein</fullName>
    </recommendedName>
</protein>
<name>A0A1G2LRI1_9BACT</name>
<organism evidence="2 3">
    <name type="scientific">Candidatus Tagabacteria bacterium RIFCSPLOWO2_01_FULL_39_11</name>
    <dbReference type="NCBI Taxonomy" id="1802295"/>
    <lineage>
        <taxon>Bacteria</taxon>
        <taxon>Candidatus Tagaibacteriota</taxon>
    </lineage>
</organism>
<dbReference type="Gene3D" id="3.30.420.10">
    <property type="entry name" value="Ribonuclease H-like superfamily/Ribonuclease H"/>
    <property type="match status" value="1"/>
</dbReference>
<reference evidence="2 3" key="1">
    <citation type="journal article" date="2016" name="Nat. Commun.">
        <title>Thousands of microbial genomes shed light on interconnected biogeochemical processes in an aquifer system.</title>
        <authorList>
            <person name="Anantharaman K."/>
            <person name="Brown C.T."/>
            <person name="Hug L.A."/>
            <person name="Sharon I."/>
            <person name="Castelle C.J."/>
            <person name="Probst A.J."/>
            <person name="Thomas B.C."/>
            <person name="Singh A."/>
            <person name="Wilkins M.J."/>
            <person name="Karaoz U."/>
            <person name="Brodie E.L."/>
            <person name="Williams K.H."/>
            <person name="Hubbard S.S."/>
            <person name="Banfield J.F."/>
        </authorList>
    </citation>
    <scope>NUCLEOTIDE SEQUENCE [LARGE SCALE GENOMIC DNA]</scope>
</reference>
<dbReference type="Proteomes" id="UP000178302">
    <property type="component" value="Unassembled WGS sequence"/>
</dbReference>
<accession>A0A1G2LRI1</accession>
<evidence type="ECO:0000313" key="3">
    <source>
        <dbReference type="Proteomes" id="UP000178302"/>
    </source>
</evidence>
<gene>
    <name evidence="2" type="ORF">A2909_00330</name>
</gene>
<evidence type="ECO:0000259" key="1">
    <source>
        <dbReference type="PROSITE" id="PS50994"/>
    </source>
</evidence>
<dbReference type="GO" id="GO:0015074">
    <property type="term" value="P:DNA integration"/>
    <property type="evidence" value="ECO:0007669"/>
    <property type="project" value="InterPro"/>
</dbReference>
<dbReference type="AlphaFoldDB" id="A0A1G2LRI1"/>
<feature type="domain" description="Integrase catalytic" evidence="1">
    <location>
        <begin position="150"/>
        <end position="260"/>
    </location>
</feature>
<dbReference type="EMBL" id="MHQZ01000015">
    <property type="protein sequence ID" value="OHA14250.1"/>
    <property type="molecule type" value="Genomic_DNA"/>
</dbReference>
<dbReference type="InterPro" id="IPR001584">
    <property type="entry name" value="Integrase_cat-core"/>
</dbReference>